<evidence type="ECO:0000259" key="1">
    <source>
        <dbReference type="Pfam" id="PF13924"/>
    </source>
</evidence>
<accession>A0A1J7I5J7</accession>
<dbReference type="AlphaFoldDB" id="A0A1J7I5J7"/>
<sequence length="162" mass="18129">MATAAEIRSKLIGSWSLLSSRTELREKPSDEPTILYTIGEDAKGIIAFSADGFVTTQLMRPGARKWESNNLLAGTPEELADTARHFLAYAGTFDVEVVDNRKPVVRIDITLSSFPNWLGDRQERIVSFQGGTLTLTPPSFTLQGKTAQPIFEWKRMEPRKWA</sequence>
<evidence type="ECO:0000313" key="2">
    <source>
        <dbReference type="EMBL" id="OIW22635.1"/>
    </source>
</evidence>
<evidence type="ECO:0000313" key="3">
    <source>
        <dbReference type="Proteomes" id="UP000182658"/>
    </source>
</evidence>
<keyword evidence="3" id="KW-1185">Reference proteome</keyword>
<dbReference type="Pfam" id="PF13924">
    <property type="entry name" value="Lipocalin_5"/>
    <property type="match status" value="1"/>
</dbReference>
<reference evidence="2 3" key="1">
    <citation type="submission" date="2016-10" db="EMBL/GenBank/DDBJ databases">
        <title>Draft genome sequence of Coniochaeta ligniaria NRRL30616, a lignocellulolytic fungus for bioabatement of inhibitors in plant biomass hydrolysates.</title>
        <authorList>
            <consortium name="DOE Joint Genome Institute"/>
            <person name="Jimenez D.J."/>
            <person name="Hector R.E."/>
            <person name="Riley R."/>
            <person name="Sun H."/>
            <person name="Grigoriev I.V."/>
            <person name="Van Elsas J.D."/>
            <person name="Nichols N.N."/>
        </authorList>
    </citation>
    <scope>NUCLEOTIDE SEQUENCE [LARGE SCALE GENOMIC DNA]</scope>
    <source>
        <strain evidence="2 3">NRRL 30616</strain>
    </source>
</reference>
<gene>
    <name evidence="2" type="ORF">CONLIGDRAFT_687460</name>
</gene>
<organism evidence="2 3">
    <name type="scientific">Coniochaeta ligniaria NRRL 30616</name>
    <dbReference type="NCBI Taxonomy" id="1408157"/>
    <lineage>
        <taxon>Eukaryota</taxon>
        <taxon>Fungi</taxon>
        <taxon>Dikarya</taxon>
        <taxon>Ascomycota</taxon>
        <taxon>Pezizomycotina</taxon>
        <taxon>Sordariomycetes</taxon>
        <taxon>Sordariomycetidae</taxon>
        <taxon>Coniochaetales</taxon>
        <taxon>Coniochaetaceae</taxon>
        <taxon>Coniochaeta</taxon>
    </lineage>
</organism>
<protein>
    <recommendedName>
        <fullName evidence="1">Lipocalin-like domain-containing protein</fullName>
    </recommendedName>
</protein>
<dbReference type="InParanoid" id="A0A1J7I5J7"/>
<proteinExistence type="predicted"/>
<dbReference type="EMBL" id="KV875112">
    <property type="protein sequence ID" value="OIW22635.1"/>
    <property type="molecule type" value="Genomic_DNA"/>
</dbReference>
<feature type="domain" description="Lipocalin-like" evidence="1">
    <location>
        <begin position="12"/>
        <end position="155"/>
    </location>
</feature>
<name>A0A1J7I5J7_9PEZI</name>
<dbReference type="InterPro" id="IPR024311">
    <property type="entry name" value="Lipocalin-like"/>
</dbReference>
<dbReference type="Proteomes" id="UP000182658">
    <property type="component" value="Unassembled WGS sequence"/>
</dbReference>
<dbReference type="OrthoDB" id="3904217at2759"/>